<feature type="compositionally biased region" description="Polar residues" evidence="2">
    <location>
        <begin position="94"/>
        <end position="116"/>
    </location>
</feature>
<dbReference type="InterPro" id="IPR000504">
    <property type="entry name" value="RRM_dom"/>
</dbReference>
<feature type="region of interest" description="Disordered" evidence="2">
    <location>
        <begin position="94"/>
        <end position="317"/>
    </location>
</feature>
<name>A0A914HUK1_GLORO</name>
<reference evidence="6" key="1">
    <citation type="submission" date="2022-11" db="UniProtKB">
        <authorList>
            <consortium name="WormBaseParasite"/>
        </authorList>
    </citation>
    <scope>IDENTIFICATION</scope>
</reference>
<dbReference type="CDD" id="cd06257">
    <property type="entry name" value="DnaJ"/>
    <property type="match status" value="1"/>
</dbReference>
<dbReference type="SUPFAM" id="SSF46565">
    <property type="entry name" value="Chaperone J-domain"/>
    <property type="match status" value="1"/>
</dbReference>
<keyword evidence="1" id="KW-0694">RNA-binding</keyword>
<evidence type="ECO:0000313" key="6">
    <source>
        <dbReference type="WBParaSite" id="Gr19_v10_g4132.t1"/>
    </source>
</evidence>
<dbReference type="InterPro" id="IPR001623">
    <property type="entry name" value="DnaJ_domain"/>
</dbReference>
<dbReference type="InterPro" id="IPR036869">
    <property type="entry name" value="J_dom_sf"/>
</dbReference>
<dbReference type="AlphaFoldDB" id="A0A914HUK1"/>
<proteinExistence type="predicted"/>
<dbReference type="PANTHER" id="PTHR43948">
    <property type="entry name" value="DNAJ HOMOLOG SUBFAMILY B"/>
    <property type="match status" value="1"/>
</dbReference>
<dbReference type="GO" id="GO:0005634">
    <property type="term" value="C:nucleus"/>
    <property type="evidence" value="ECO:0007669"/>
    <property type="project" value="TreeGrafter"/>
</dbReference>
<evidence type="ECO:0000256" key="1">
    <source>
        <dbReference type="PROSITE-ProRule" id="PRU00176"/>
    </source>
</evidence>
<sequence length="412" mass="45693">MRGKDYFLILGIGQNASDDDIKKAYRKMALKYHPDKNKETNAEEKFKEIAEAYGILSDPIKRMIYNCTHSSNDYKAFFRRYGARGAYGEFRAENSAQNQQNCANGTTTSCRGGHQQQRGRPKVWRQSPKEKRDDGGGGGQKTTTSKDNMSAGYGQKNTENKQKTTTKDNSAGDGQKNTENKQKTTTSKDNLTGDGQKNTENKQKTTTSKDNLTGDGQKNTENKQKTTTSKDNLTGDGQKNTENKQKTTTSKDNLTGDGQKNTKIGQKAKTDGTGDNSATSQQQNKPNKQKENRSTTKEKENLAPKRQGTPKDATNAHLTQPTKLLLVSGIEGANVGGEFQPLSRIQLIELFLIKVAPPVNVIDADTRWYGDEFFGFVELGSPEESKRALGQLDNIVYKGRNIKVKYLNGTRF</sequence>
<dbReference type="Gene3D" id="3.30.70.330">
    <property type="match status" value="1"/>
</dbReference>
<dbReference type="GO" id="GO:0005737">
    <property type="term" value="C:cytoplasm"/>
    <property type="evidence" value="ECO:0007669"/>
    <property type="project" value="TreeGrafter"/>
</dbReference>
<dbReference type="SMART" id="SM00271">
    <property type="entry name" value="DnaJ"/>
    <property type="match status" value="1"/>
</dbReference>
<dbReference type="Proteomes" id="UP000887572">
    <property type="component" value="Unplaced"/>
</dbReference>
<dbReference type="PRINTS" id="PR00625">
    <property type="entry name" value="JDOMAIN"/>
</dbReference>
<dbReference type="InterPro" id="IPR012677">
    <property type="entry name" value="Nucleotide-bd_a/b_plait_sf"/>
</dbReference>
<dbReference type="Gene3D" id="1.10.287.110">
    <property type="entry name" value="DnaJ domain"/>
    <property type="match status" value="1"/>
</dbReference>
<dbReference type="PROSITE" id="PS50102">
    <property type="entry name" value="RRM"/>
    <property type="match status" value="1"/>
</dbReference>
<evidence type="ECO:0000259" key="3">
    <source>
        <dbReference type="PROSITE" id="PS50076"/>
    </source>
</evidence>
<dbReference type="InterPro" id="IPR035979">
    <property type="entry name" value="RBD_domain_sf"/>
</dbReference>
<evidence type="ECO:0000259" key="4">
    <source>
        <dbReference type="PROSITE" id="PS50102"/>
    </source>
</evidence>
<accession>A0A914HUK1</accession>
<keyword evidence="5" id="KW-1185">Reference proteome</keyword>
<feature type="compositionally biased region" description="Polar residues" evidence="2">
    <location>
        <begin position="252"/>
        <end position="264"/>
    </location>
</feature>
<protein>
    <submittedName>
        <fullName evidence="6">J domain-containing protein</fullName>
    </submittedName>
</protein>
<feature type="domain" description="RRM" evidence="4">
    <location>
        <begin position="323"/>
        <end position="409"/>
    </location>
</feature>
<dbReference type="WBParaSite" id="Gr19_v10_g4132.t1">
    <property type="protein sequence ID" value="Gr19_v10_g4132.t1"/>
    <property type="gene ID" value="Gr19_v10_g4132"/>
</dbReference>
<dbReference type="GO" id="GO:0003723">
    <property type="term" value="F:RNA binding"/>
    <property type="evidence" value="ECO:0007669"/>
    <property type="project" value="UniProtKB-UniRule"/>
</dbReference>
<organism evidence="5 6">
    <name type="scientific">Globodera rostochiensis</name>
    <name type="common">Golden nematode worm</name>
    <name type="synonym">Heterodera rostochiensis</name>
    <dbReference type="NCBI Taxonomy" id="31243"/>
    <lineage>
        <taxon>Eukaryota</taxon>
        <taxon>Metazoa</taxon>
        <taxon>Ecdysozoa</taxon>
        <taxon>Nematoda</taxon>
        <taxon>Chromadorea</taxon>
        <taxon>Rhabditida</taxon>
        <taxon>Tylenchina</taxon>
        <taxon>Tylenchomorpha</taxon>
        <taxon>Tylenchoidea</taxon>
        <taxon>Heteroderidae</taxon>
        <taxon>Heteroderinae</taxon>
        <taxon>Globodera</taxon>
    </lineage>
</organism>
<dbReference type="PANTHER" id="PTHR43948:SF10">
    <property type="entry name" value="MRJ, ISOFORM E"/>
    <property type="match status" value="1"/>
</dbReference>
<dbReference type="GO" id="GO:0051082">
    <property type="term" value="F:unfolded protein binding"/>
    <property type="evidence" value="ECO:0007669"/>
    <property type="project" value="TreeGrafter"/>
</dbReference>
<evidence type="ECO:0000313" key="5">
    <source>
        <dbReference type="Proteomes" id="UP000887572"/>
    </source>
</evidence>
<dbReference type="PROSITE" id="PS50076">
    <property type="entry name" value="DNAJ_2"/>
    <property type="match status" value="1"/>
</dbReference>
<dbReference type="SUPFAM" id="SSF54928">
    <property type="entry name" value="RNA-binding domain, RBD"/>
    <property type="match status" value="1"/>
</dbReference>
<evidence type="ECO:0000256" key="2">
    <source>
        <dbReference type="SAM" id="MobiDB-lite"/>
    </source>
</evidence>
<feature type="domain" description="J" evidence="3">
    <location>
        <begin position="5"/>
        <end position="69"/>
    </location>
</feature>
<dbReference type="GO" id="GO:0051087">
    <property type="term" value="F:protein-folding chaperone binding"/>
    <property type="evidence" value="ECO:0007669"/>
    <property type="project" value="TreeGrafter"/>
</dbReference>
<dbReference type="Pfam" id="PF00226">
    <property type="entry name" value="DnaJ"/>
    <property type="match status" value="1"/>
</dbReference>
<feature type="compositionally biased region" description="Basic and acidic residues" evidence="2">
    <location>
        <begin position="288"/>
        <end position="303"/>
    </location>
</feature>
<dbReference type="GO" id="GO:0044183">
    <property type="term" value="F:protein folding chaperone"/>
    <property type="evidence" value="ECO:0007669"/>
    <property type="project" value="TreeGrafter"/>
</dbReference>